<accession>Q2J127</accession>
<dbReference type="Pfam" id="PF12228">
    <property type="entry name" value="DUF3604"/>
    <property type="match status" value="2"/>
</dbReference>
<organism evidence="1 2">
    <name type="scientific">Rhodopseudomonas palustris (strain HaA2)</name>
    <dbReference type="NCBI Taxonomy" id="316058"/>
    <lineage>
        <taxon>Bacteria</taxon>
        <taxon>Pseudomonadati</taxon>
        <taxon>Pseudomonadota</taxon>
        <taxon>Alphaproteobacteria</taxon>
        <taxon>Hyphomicrobiales</taxon>
        <taxon>Nitrobacteraceae</taxon>
        <taxon>Rhodopseudomonas</taxon>
    </lineage>
</organism>
<evidence type="ECO:0008006" key="3">
    <source>
        <dbReference type="Google" id="ProtNLM"/>
    </source>
</evidence>
<dbReference type="InterPro" id="IPR022028">
    <property type="entry name" value="DUF3604"/>
</dbReference>
<dbReference type="STRING" id="316058.RPB_1123"/>
<reference evidence="1 2" key="1">
    <citation type="submission" date="2006-01" db="EMBL/GenBank/DDBJ databases">
        <title>Complete sequence of Rhodopseudomonas palustris HaA2.</title>
        <authorList>
            <consortium name="US DOE Joint Genome Institute"/>
            <person name="Copeland A."/>
            <person name="Lucas S."/>
            <person name="Lapidus A."/>
            <person name="Barry K."/>
            <person name="Detter J.C."/>
            <person name="Glavina T."/>
            <person name="Hammon N."/>
            <person name="Israni S."/>
            <person name="Pitluck S."/>
            <person name="Chain P."/>
            <person name="Malfatti S."/>
            <person name="Shin M."/>
            <person name="Vergez L."/>
            <person name="Schmutz J."/>
            <person name="Larimer F."/>
            <person name="Land M."/>
            <person name="Hauser L."/>
            <person name="Pelletier D.A."/>
            <person name="Kyrpides N."/>
            <person name="Anderson I."/>
            <person name="Oda Y."/>
            <person name="Harwood C.S."/>
            <person name="Richardson P."/>
        </authorList>
    </citation>
    <scope>NUCLEOTIDE SEQUENCE [LARGE SCALE GENOMIC DNA]</scope>
    <source>
        <strain evidence="1 2">HaA2</strain>
    </source>
</reference>
<proteinExistence type="predicted"/>
<dbReference type="eggNOG" id="ENOG502Z7VE">
    <property type="taxonomic scope" value="Bacteria"/>
</dbReference>
<dbReference type="KEGG" id="rpb:RPB_1123"/>
<dbReference type="Proteomes" id="UP000008809">
    <property type="component" value="Chromosome"/>
</dbReference>
<sequence length="786" mass="86593">MNLHRPVHFNASQTSGSDMTIRVTNTARASRSVLENWMPEVTPVAAADAGSVTIDNTGPFVAGSYQRFSMTYAAGRYGIDDSGCLKICYRFASDMGRPQFTDPTAPNFVEVVASNGATLDVRFDYKQNTRPWDRTIYIKVVAGFMKQGDTIRIDFGADERGPGIRMQTFVDPEFCFRILVDPIATYTFVEVPGVPVMPIIAGPAARWHAVLPTCRAVGDTFALGIRADDMWGNPTSVRGGARVQLVCSGRIEGLPETVAFDPALPATEIGGLRAVQPGSVFVDLVAEGRTLTRSNVLVVESELALRPYWGDLHAQSGETIGSGTAQDYMTYARDCAFLDAIGHQGNDFQITGQFWHLLNGLMRDWNEPGRFVTIPGYEWSGNTSLGGDRNVFYRSEDRVIHRSSHALVPERSDADTDCWDARSLFEALEPKQADTVVWAHCGGRYADIKYAHHHGLERAVEVHSSWGTFEWLAADAFDSGYRVGIVANSDGHKGRPGYEPPGASLFGALGGLTCYWLPELTRDAMFDALQARHHYATTGSRVHMTVQSNFAEPVTVWTDDPRVAGARHQSATSVMMGDIVTGAPDEVAFEFCIESASPILDVEIRRGTEVLETIRPHAAAPLGTRCRIEWSGAEYRGRARQTVWDGSLKLTGATITAFEPINFFNPDRPLRQLSEHELAWQSITTGNFAGVDLSLSSADAVLEITTPLGTFKHALAELTHQPTVHRLGKLDRELRLSREPDHDSERSLRLRRSIAMRAGDNPIWLRATFADGHQAWSSPIYILRDA</sequence>
<name>Q2J127_RHOP2</name>
<evidence type="ECO:0000313" key="1">
    <source>
        <dbReference type="EMBL" id="ABD05833.1"/>
    </source>
</evidence>
<dbReference type="EMBL" id="CP000250">
    <property type="protein sequence ID" value="ABD05833.1"/>
    <property type="molecule type" value="Genomic_DNA"/>
</dbReference>
<evidence type="ECO:0000313" key="2">
    <source>
        <dbReference type="Proteomes" id="UP000008809"/>
    </source>
</evidence>
<protein>
    <recommendedName>
        <fullName evidence="3">DUF3604 domain-containing protein</fullName>
    </recommendedName>
</protein>
<dbReference type="HOGENOM" id="CLU_010187_0_0_5"/>
<dbReference type="Gene3D" id="3.20.20.140">
    <property type="entry name" value="Metal-dependent hydrolases"/>
    <property type="match status" value="1"/>
</dbReference>
<gene>
    <name evidence="1" type="ordered locus">RPB_1123</name>
</gene>
<keyword evidence="2" id="KW-1185">Reference proteome</keyword>
<dbReference type="AlphaFoldDB" id="Q2J127"/>
<dbReference type="OrthoDB" id="543560at2"/>